<dbReference type="AlphaFoldDB" id="A0A8H2W6S3"/>
<organism evidence="2 3">
    <name type="scientific">Rhizoctonia solani</name>
    <dbReference type="NCBI Taxonomy" id="456999"/>
    <lineage>
        <taxon>Eukaryota</taxon>
        <taxon>Fungi</taxon>
        <taxon>Dikarya</taxon>
        <taxon>Basidiomycota</taxon>
        <taxon>Agaricomycotina</taxon>
        <taxon>Agaricomycetes</taxon>
        <taxon>Cantharellales</taxon>
        <taxon>Ceratobasidiaceae</taxon>
        <taxon>Rhizoctonia</taxon>
    </lineage>
</organism>
<name>A0A8H2W6S3_9AGAM</name>
<reference evidence="2" key="1">
    <citation type="submission" date="2021-01" db="EMBL/GenBank/DDBJ databases">
        <authorList>
            <person name="Kaushik A."/>
        </authorList>
    </citation>
    <scope>NUCLEOTIDE SEQUENCE</scope>
    <source>
        <strain evidence="2">AG1-1C</strain>
    </source>
</reference>
<gene>
    <name evidence="2" type="ORF">RDB_LOCUS3813</name>
</gene>
<dbReference type="EMBL" id="CAJMWS010000025">
    <property type="protein sequence ID" value="CAE6340809.1"/>
    <property type="molecule type" value="Genomic_DNA"/>
</dbReference>
<dbReference type="InterPro" id="IPR024983">
    <property type="entry name" value="CHAT_dom"/>
</dbReference>
<evidence type="ECO:0000313" key="3">
    <source>
        <dbReference type="Proteomes" id="UP000663846"/>
    </source>
</evidence>
<protein>
    <recommendedName>
        <fullName evidence="1">CHAT domain-containing protein</fullName>
    </recommendedName>
</protein>
<sequence length="1251" mass="139515">MNREEIIRLFESGTAALNQAKSISDPAAYGDLIVEAKRFLDQVIDLTERDDPSFGNYVKVWASAHALFIAFVDYSVELDSYLASSPLVEKLNSWFHDGSGRATKEPYVKEEELEDFWAGAGQIQDECCSSLDIPALISPGGLAASIDAFGEAILHSGHNSMRIWNLCRSIALYLRMDLYNPSEISLCISSFTKATAPKGKREDSPFPPDGLDPFLSKTIERVLCNPQNEFRYNSLQSLAAFYAQRQLSVFNKLWSSYQSSATPADLDDAISTSFEGILWTQDTGILDSVRFELVLGHASAAYERFNISQRLEDLEGPVQLLQEVQSYLGIGDDEMVAAKQLQASMSADLAYVLSESHEIEDWAKSLIFWRQSVLMTESDTPDLARRLFELGKLAFKICKTSEDWKAEYFSEVCGAYERAATVATDAPFAAEIHFERASIFYHRFLETRVREDLDTSMKAGIKACNLVRQAPFPTLDDTHWSGIYMHCTKLIRSVQENIKGDDRLITEQLEEVVELSQLIIPYPHTNRLFAVSRLGLAYMLLARVQHRVDQSAAICRAYLEKALELHESALKETPAGSYLIYVRHTLVGSTYYQLYDLSNTDPSSSRYLSLSIDHFRLAYPPGGLNLNCAVRLAKALENRYKLFKQRSDLDECVNVLSPDQDKLQFGRSKVFLDAATQLVRICHEYDLHERAVDAYRRVFMALRKMIRLGLSSTERQEAIVYSVGYACDASATALRQGQIDVAVELLEEGRNLFFSQLLPIQMDTTSIRLQDPDLASYLDETIDKIKQYHRATDSAGYQSNQVDYESGFADDIDEVGRDYTTESVELLRYGSELERRLESIRRLPGHEHFMSLKPFSHLKQAARICPAVYLSISRFRCDALVIGSEKRGSDVLVVPLPTTLGKVLALSQTMRRAVFQQGRGVRDETSEAGTRAMVQKRTKGQTPVLEIQGVLHQLWDTIVRPVLLALDYLGSNITSPSDDLPHICWCPSGPSATFLPLHAAGDYARGPEHCAMTYVISTYTPTLSSLLHGLERESHTDAQDAHMLLISQSASPPNLPLPGVIVEKDRILATFEEIEGSGNVTSLHDEEGHVEEVIKQLPSHEMLHLACHGIQDMVNPLDSSVILHDGGLTIREIIQTPLPKAELVYLSACQTATGSINTPDESFSLAGSFMFAGYRGAVATMWSINDGDGCDVATSFYRHILQKDGSPVSNSALALHCAVQDLRAANPDINAIRWIPFVYFGIPGLSGGRAE</sequence>
<comment type="caution">
    <text evidence="2">The sequence shown here is derived from an EMBL/GenBank/DDBJ whole genome shotgun (WGS) entry which is preliminary data.</text>
</comment>
<evidence type="ECO:0000313" key="2">
    <source>
        <dbReference type="EMBL" id="CAE6340809.1"/>
    </source>
</evidence>
<accession>A0A8H2W6S3</accession>
<evidence type="ECO:0000259" key="1">
    <source>
        <dbReference type="Pfam" id="PF12770"/>
    </source>
</evidence>
<dbReference type="Pfam" id="PF12770">
    <property type="entry name" value="CHAT"/>
    <property type="match status" value="1"/>
</dbReference>
<dbReference type="Proteomes" id="UP000663846">
    <property type="component" value="Unassembled WGS sequence"/>
</dbReference>
<proteinExistence type="predicted"/>
<feature type="domain" description="CHAT" evidence="1">
    <location>
        <begin position="950"/>
        <end position="1239"/>
    </location>
</feature>